<sequence>MKSKTATSTPPYFSDIQGLRAVAITIVVLAHAGIPKLQGGFVGVDVFFVLSGYLITQLLLRELEQTGKISLLNFYARRFKRLLPALIAMLIATLVASKLLLSNSDVLSLTRSFIFASSWTSNLFFAFRNINYFNELESLDIYLHTWSLGVEEQFYIFWPLFLLVLYTILKHTKIRSPLNYLLFSFSLVGLISWTLSNYWMQTNPIWAYYLTPSRIWQFSLGASLVPISRLLDKKQASQSLRNTALYLGLLFIVLATLIIDTNKPYPGLWALIPSLGAALILAFITKNQHSLLLSNPVFIWLGDRSYSWYLWHWPIFVIAKAHNALQGPTGTLVLIAISIGLASISYKVVEKPFWKGQLSHFSTGRVLAGSVIVILISINFGLFSLKGEQSTDLNELAGQLTISRSDVPIIYRYQCDLWYHSDELTPCEFKGEGYSKTIVLIGDSILAQWFSLFAEVYPPPEWRVIVLTKSACPMIDVDFFYPRIGATYTVCSNWRQKAIEYLKDISPDLIVLGSAASNSFNKNQWIDGSRRIFEKLTLASDNIVVIAGTPKLAFDGPSCLERALSANNSLPTVENLIGACQTKKSDSPASTVEKYLDTAIANIKGVSLINLNALVCPNNICGAISKDGVIVFRDSQHLTDSFVRSLIPEARIRLKEIVM</sequence>
<dbReference type="PANTHER" id="PTHR23028:SF53">
    <property type="entry name" value="ACYL_TRANSF_3 DOMAIN-CONTAINING PROTEIN"/>
    <property type="match status" value="1"/>
</dbReference>
<dbReference type="InterPro" id="IPR050879">
    <property type="entry name" value="Acyltransferase_3"/>
</dbReference>
<keyword evidence="1" id="KW-0812">Transmembrane</keyword>
<dbReference type="AlphaFoldDB" id="A0A7W2YIX0"/>
<dbReference type="Proteomes" id="UP000539350">
    <property type="component" value="Unassembled WGS sequence"/>
</dbReference>
<feature type="transmembrane region" description="Helical" evidence="1">
    <location>
        <begin position="40"/>
        <end position="60"/>
    </location>
</feature>
<feature type="transmembrane region" description="Helical" evidence="1">
    <location>
        <begin position="331"/>
        <end position="349"/>
    </location>
</feature>
<feature type="transmembrane region" description="Helical" evidence="1">
    <location>
        <begin position="265"/>
        <end position="285"/>
    </location>
</feature>
<dbReference type="RefSeq" id="WP_182171252.1">
    <property type="nucleotide sequence ID" value="NZ_JACFXU010000014.1"/>
</dbReference>
<feature type="domain" description="SGNH" evidence="3">
    <location>
        <begin position="423"/>
        <end position="649"/>
    </location>
</feature>
<feature type="domain" description="Acyltransferase 3" evidence="2">
    <location>
        <begin position="15"/>
        <end position="344"/>
    </location>
</feature>
<evidence type="ECO:0000259" key="3">
    <source>
        <dbReference type="Pfam" id="PF19040"/>
    </source>
</evidence>
<feature type="transmembrane region" description="Helical" evidence="1">
    <location>
        <begin position="243"/>
        <end position="259"/>
    </location>
</feature>
<keyword evidence="4" id="KW-0012">Acyltransferase</keyword>
<organism evidence="4 5">
    <name type="scientific">Sediminihaliea albiluteola</name>
    <dbReference type="NCBI Taxonomy" id="2758564"/>
    <lineage>
        <taxon>Bacteria</taxon>
        <taxon>Pseudomonadati</taxon>
        <taxon>Pseudomonadota</taxon>
        <taxon>Gammaproteobacteria</taxon>
        <taxon>Cellvibrionales</taxon>
        <taxon>Halieaceae</taxon>
        <taxon>Sediminihaliea</taxon>
    </lineage>
</organism>
<dbReference type="GO" id="GO:0016020">
    <property type="term" value="C:membrane"/>
    <property type="evidence" value="ECO:0007669"/>
    <property type="project" value="TreeGrafter"/>
</dbReference>
<keyword evidence="5" id="KW-1185">Reference proteome</keyword>
<feature type="transmembrane region" description="Helical" evidence="1">
    <location>
        <begin position="12"/>
        <end position="34"/>
    </location>
</feature>
<name>A0A7W2YIX0_9GAMM</name>
<feature type="transmembrane region" description="Helical" evidence="1">
    <location>
        <begin position="178"/>
        <end position="195"/>
    </location>
</feature>
<keyword evidence="1" id="KW-0472">Membrane</keyword>
<feature type="transmembrane region" description="Helical" evidence="1">
    <location>
        <begin position="81"/>
        <end position="101"/>
    </location>
</feature>
<dbReference type="Pfam" id="PF19040">
    <property type="entry name" value="SGNH"/>
    <property type="match status" value="1"/>
</dbReference>
<keyword evidence="4" id="KW-0808">Transferase</keyword>
<comment type="caution">
    <text evidence="4">The sequence shown here is derived from an EMBL/GenBank/DDBJ whole genome shotgun (WGS) entry which is preliminary data.</text>
</comment>
<dbReference type="InterPro" id="IPR043968">
    <property type="entry name" value="SGNH"/>
</dbReference>
<gene>
    <name evidence="4" type="ORF">H2508_07435</name>
</gene>
<dbReference type="InterPro" id="IPR002656">
    <property type="entry name" value="Acyl_transf_3_dom"/>
</dbReference>
<evidence type="ECO:0000313" key="4">
    <source>
        <dbReference type="EMBL" id="MBA6412941.1"/>
    </source>
</evidence>
<dbReference type="EMBL" id="JACFXU010000014">
    <property type="protein sequence ID" value="MBA6412941.1"/>
    <property type="molecule type" value="Genomic_DNA"/>
</dbReference>
<keyword evidence="1" id="KW-1133">Transmembrane helix</keyword>
<reference evidence="4 5" key="1">
    <citation type="submission" date="2020-07" db="EMBL/GenBank/DDBJ databases">
        <title>Halieaceae bacterium, F7430, whole genome shotgun sequencing project.</title>
        <authorList>
            <person name="Jiang S."/>
            <person name="Liu Z.W."/>
            <person name="Du Z.J."/>
        </authorList>
    </citation>
    <scope>NUCLEOTIDE SEQUENCE [LARGE SCALE GENOMIC DNA]</scope>
    <source>
        <strain evidence="4 5">F7430</strain>
    </source>
</reference>
<protein>
    <submittedName>
        <fullName evidence="4">Acyltransferase</fullName>
    </submittedName>
</protein>
<evidence type="ECO:0000313" key="5">
    <source>
        <dbReference type="Proteomes" id="UP000539350"/>
    </source>
</evidence>
<feature type="transmembrane region" description="Helical" evidence="1">
    <location>
        <begin position="153"/>
        <end position="169"/>
    </location>
</feature>
<evidence type="ECO:0000256" key="1">
    <source>
        <dbReference type="SAM" id="Phobius"/>
    </source>
</evidence>
<accession>A0A7W2YIX0</accession>
<evidence type="ECO:0000259" key="2">
    <source>
        <dbReference type="Pfam" id="PF01757"/>
    </source>
</evidence>
<dbReference type="GO" id="GO:0016747">
    <property type="term" value="F:acyltransferase activity, transferring groups other than amino-acyl groups"/>
    <property type="evidence" value="ECO:0007669"/>
    <property type="project" value="InterPro"/>
</dbReference>
<dbReference type="GO" id="GO:0009103">
    <property type="term" value="P:lipopolysaccharide biosynthetic process"/>
    <property type="evidence" value="ECO:0007669"/>
    <property type="project" value="TreeGrafter"/>
</dbReference>
<proteinExistence type="predicted"/>
<feature type="transmembrane region" description="Helical" evidence="1">
    <location>
        <begin position="361"/>
        <end position="383"/>
    </location>
</feature>
<dbReference type="PANTHER" id="PTHR23028">
    <property type="entry name" value="ACETYLTRANSFERASE"/>
    <property type="match status" value="1"/>
</dbReference>
<dbReference type="Pfam" id="PF01757">
    <property type="entry name" value="Acyl_transf_3"/>
    <property type="match status" value="1"/>
</dbReference>